<accession>A0A9W4TTD5</accession>
<feature type="transmembrane region" description="Helical" evidence="9">
    <location>
        <begin position="522"/>
        <end position="544"/>
    </location>
</feature>
<keyword evidence="3" id="KW-0813">Transport</keyword>
<evidence type="ECO:0000256" key="6">
    <source>
        <dbReference type="ARBA" id="ARBA00022927"/>
    </source>
</evidence>
<keyword evidence="5" id="KW-0571">Peptide transport</keyword>
<dbReference type="AlphaFoldDB" id="A0A9W4TTD5"/>
<evidence type="ECO:0000256" key="4">
    <source>
        <dbReference type="ARBA" id="ARBA00022692"/>
    </source>
</evidence>
<comment type="similarity">
    <text evidence="2">Belongs to the oligopeptide OPT transporter family.</text>
</comment>
<keyword evidence="11" id="KW-1185">Reference proteome</keyword>
<gene>
    <name evidence="10" type="ORF">CANVERA_P0531</name>
</gene>
<evidence type="ECO:0000256" key="3">
    <source>
        <dbReference type="ARBA" id="ARBA00022448"/>
    </source>
</evidence>
<dbReference type="InterPro" id="IPR004648">
    <property type="entry name" value="Oligpept_transpt"/>
</dbReference>
<keyword evidence="4 9" id="KW-0812">Transmembrane</keyword>
<name>A0A9W4TTD5_9ASCO</name>
<feature type="transmembrane region" description="Helical" evidence="9">
    <location>
        <begin position="379"/>
        <end position="399"/>
    </location>
</feature>
<dbReference type="GO" id="GO:0035673">
    <property type="term" value="F:oligopeptide transmembrane transporter activity"/>
    <property type="evidence" value="ECO:0007669"/>
    <property type="project" value="InterPro"/>
</dbReference>
<evidence type="ECO:0000256" key="9">
    <source>
        <dbReference type="SAM" id="Phobius"/>
    </source>
</evidence>
<evidence type="ECO:0000313" key="11">
    <source>
        <dbReference type="Proteomes" id="UP001152885"/>
    </source>
</evidence>
<feature type="transmembrane region" description="Helical" evidence="9">
    <location>
        <begin position="695"/>
        <end position="715"/>
    </location>
</feature>
<feature type="transmembrane region" description="Helical" evidence="9">
    <location>
        <begin position="277"/>
        <end position="298"/>
    </location>
</feature>
<evidence type="ECO:0000256" key="7">
    <source>
        <dbReference type="ARBA" id="ARBA00022989"/>
    </source>
</evidence>
<evidence type="ECO:0000256" key="2">
    <source>
        <dbReference type="ARBA" id="ARBA00008807"/>
    </source>
</evidence>
<protein>
    <recommendedName>
        <fullName evidence="12">Oligopeptide transporter 2</fullName>
    </recommendedName>
</protein>
<evidence type="ECO:0000256" key="1">
    <source>
        <dbReference type="ARBA" id="ARBA00004141"/>
    </source>
</evidence>
<feature type="transmembrane region" description="Helical" evidence="9">
    <location>
        <begin position="419"/>
        <end position="443"/>
    </location>
</feature>
<comment type="caution">
    <text evidence="10">The sequence shown here is derived from an EMBL/GenBank/DDBJ whole genome shotgun (WGS) entry which is preliminary data.</text>
</comment>
<feature type="transmembrane region" description="Helical" evidence="9">
    <location>
        <begin position="592"/>
        <end position="612"/>
    </location>
</feature>
<evidence type="ECO:0008006" key="12">
    <source>
        <dbReference type="Google" id="ProtNLM"/>
    </source>
</evidence>
<organism evidence="10 11">
    <name type="scientific">Candida verbasci</name>
    <dbReference type="NCBI Taxonomy" id="1227364"/>
    <lineage>
        <taxon>Eukaryota</taxon>
        <taxon>Fungi</taxon>
        <taxon>Dikarya</taxon>
        <taxon>Ascomycota</taxon>
        <taxon>Saccharomycotina</taxon>
        <taxon>Pichiomycetes</taxon>
        <taxon>Debaryomycetaceae</taxon>
        <taxon>Candida/Lodderomyces clade</taxon>
        <taxon>Candida</taxon>
    </lineage>
</organism>
<feature type="transmembrane region" description="Helical" evidence="9">
    <location>
        <begin position="209"/>
        <end position="228"/>
    </location>
</feature>
<feature type="transmembrane region" description="Helical" evidence="9">
    <location>
        <begin position="841"/>
        <end position="865"/>
    </location>
</feature>
<dbReference type="NCBIfam" id="TIGR00728">
    <property type="entry name" value="OPT_sfam"/>
    <property type="match status" value="1"/>
</dbReference>
<dbReference type="NCBIfam" id="TIGR00727">
    <property type="entry name" value="ISP4_OPT"/>
    <property type="match status" value="1"/>
</dbReference>
<dbReference type="EMBL" id="CANTUO010000001">
    <property type="protein sequence ID" value="CAI5756013.1"/>
    <property type="molecule type" value="Genomic_DNA"/>
</dbReference>
<dbReference type="InterPro" id="IPR004813">
    <property type="entry name" value="OPT"/>
</dbReference>
<feature type="transmembrane region" description="Helical" evidence="9">
    <location>
        <begin position="652"/>
        <end position="675"/>
    </location>
</feature>
<dbReference type="OrthoDB" id="9986677at2759"/>
<feature type="transmembrane region" description="Helical" evidence="9">
    <location>
        <begin position="618"/>
        <end position="640"/>
    </location>
</feature>
<keyword evidence="6" id="KW-0653">Protein transport</keyword>
<evidence type="ECO:0000313" key="10">
    <source>
        <dbReference type="EMBL" id="CAI5756013.1"/>
    </source>
</evidence>
<keyword evidence="8 9" id="KW-0472">Membrane</keyword>
<sequence>MSSEKHLTANLSNIRSVGSRLAVQDHEIDLDAVLSNQLSLGEVASTLTDKQKYFVLRRLHFDALTSLEDLPPTVTVILEKVEQMTTEEAVDLLKESLVEHNEDPNIQNQDMDLWKALIDHHIPNNDTVKEKLVSHLNNEKETSIDYEIHSDDASESTSDSHFVYTMIVDWNLQVRLEAVLIAYWSPYPEVRAVTYPFDDPTLPVETLRVYIIGIIWVGLGSVINVFFFDRQPPISLSVAVAQVFLYPSGKIAEWILPKWSFKIWKYKINLNPGPYNYKEQVLASAFVSVSVSASYVVYNITMQKLPMFYNNQWVDWGYQILLILSTNFMGIGLAGIMRKFAIYPVKSVWPSMLPTLALNRALVAPEKKENINGWTISRYYFFFFMFFASFLWFWVPNYLFQALSYFNWITWIKPDNLNLATITGMVSGLGLNPISTFDINVLFSNSPLEIPFFNYVNMMVGMFISFFAIVGVWYGNYKWAGYLPINSNQLFTNTGEIYSVSEVVNEISMFDNTKYQEYGPPFYAAANLVLYGAFFALYPFHFCYEIGTNYRQLWDACKSFGKIAKDWKRSTYEGFNDPHSVMMRAYPEVPEWVFLIVLVISLVLAIILVEVYKGTNTPVWAIFFALGINFVFLIPLTTILSRTGFGFGLNVLVELIIGYALPGNGLALSIIKALGYNIDGQAQNLAHYAKVPPRALFRCQVLSIFIGSFIQLGILNWMLDGGIKDYCEPHNPQKFTCPNSTTFYTASVIWGIIGPKRVFNDLYPILRWCFLIGFLLAFPCVAFKRFAPRKFSKWFEPSIVIGGCLNWAPYNISWYLPGLYLSFAFMYYLKRNYEAWWQKYNYLVSTGLSAGMAFSGIIIFFAVMYHDKSIDWWGNNVPFVGLDGAGISRLNATLQAPDGYFGPRKGHFP</sequence>
<evidence type="ECO:0000256" key="8">
    <source>
        <dbReference type="ARBA" id="ARBA00023136"/>
    </source>
</evidence>
<feature type="transmembrane region" description="Helical" evidence="9">
    <location>
        <begin position="807"/>
        <end position="829"/>
    </location>
</feature>
<dbReference type="Pfam" id="PF03169">
    <property type="entry name" value="OPT"/>
    <property type="match status" value="1"/>
</dbReference>
<dbReference type="GO" id="GO:0016020">
    <property type="term" value="C:membrane"/>
    <property type="evidence" value="ECO:0007669"/>
    <property type="project" value="UniProtKB-SubCell"/>
</dbReference>
<feature type="transmembrane region" description="Helical" evidence="9">
    <location>
        <begin position="455"/>
        <end position="474"/>
    </location>
</feature>
<proteinExistence type="inferred from homology"/>
<dbReference type="Proteomes" id="UP001152885">
    <property type="component" value="Unassembled WGS sequence"/>
</dbReference>
<evidence type="ECO:0000256" key="5">
    <source>
        <dbReference type="ARBA" id="ARBA00022856"/>
    </source>
</evidence>
<reference evidence="10" key="1">
    <citation type="submission" date="2022-12" db="EMBL/GenBank/DDBJ databases">
        <authorList>
            <person name="Brejova B."/>
        </authorList>
    </citation>
    <scope>NUCLEOTIDE SEQUENCE</scope>
</reference>
<feature type="transmembrane region" description="Helical" evidence="9">
    <location>
        <begin position="318"/>
        <end position="337"/>
    </location>
</feature>
<feature type="transmembrane region" description="Helical" evidence="9">
    <location>
        <begin position="765"/>
        <end position="787"/>
    </location>
</feature>
<dbReference type="GO" id="GO:0015031">
    <property type="term" value="P:protein transport"/>
    <property type="evidence" value="ECO:0007669"/>
    <property type="project" value="UniProtKB-KW"/>
</dbReference>
<keyword evidence="7 9" id="KW-1133">Transmembrane helix</keyword>
<comment type="subcellular location">
    <subcellularLocation>
        <location evidence="1">Membrane</location>
        <topology evidence="1">Multi-pass membrane protein</topology>
    </subcellularLocation>
</comment>
<dbReference type="PANTHER" id="PTHR22601">
    <property type="entry name" value="ISP4 LIKE PROTEIN"/>
    <property type="match status" value="1"/>
</dbReference>